<dbReference type="HAMAP" id="MF_00944">
    <property type="entry name" value="YchF_OLA1_ATPase"/>
    <property type="match status" value="1"/>
</dbReference>
<dbReference type="Pfam" id="PF06071">
    <property type="entry name" value="YchF-GTPase_C"/>
    <property type="match status" value="1"/>
</dbReference>
<dbReference type="EMBL" id="RQFP01000014">
    <property type="protein sequence ID" value="TGK92090.1"/>
    <property type="molecule type" value="Genomic_DNA"/>
</dbReference>
<dbReference type="InterPro" id="IPR004396">
    <property type="entry name" value="ATPase_YchF/OLA1"/>
</dbReference>
<comment type="similarity">
    <text evidence="5">Belongs to the TRAFAC class OBG-HflX-like GTPase superfamily. OBG GTPase family. YchF/OLA1 subfamily.</text>
</comment>
<dbReference type="GO" id="GO:0005525">
    <property type="term" value="F:GTP binding"/>
    <property type="evidence" value="ECO:0007669"/>
    <property type="project" value="InterPro"/>
</dbReference>
<dbReference type="PANTHER" id="PTHR23305">
    <property type="entry name" value="OBG GTPASE FAMILY"/>
    <property type="match status" value="1"/>
</dbReference>
<dbReference type="InterPro" id="IPR041706">
    <property type="entry name" value="YchF_N"/>
</dbReference>
<dbReference type="FunFam" id="1.10.150.300:FF:000001">
    <property type="entry name" value="Ribosome-binding ATPase YchF"/>
    <property type="match status" value="1"/>
</dbReference>
<feature type="binding site" evidence="5">
    <location>
        <begin position="12"/>
        <end position="17"/>
    </location>
    <ligand>
        <name>ATP</name>
        <dbReference type="ChEBI" id="CHEBI:30616"/>
    </ligand>
</feature>
<dbReference type="InterPro" id="IPR012675">
    <property type="entry name" value="Beta-grasp_dom_sf"/>
</dbReference>
<dbReference type="CDD" id="cd04867">
    <property type="entry name" value="TGS_YchF_OLA1"/>
    <property type="match status" value="1"/>
</dbReference>
<dbReference type="SUPFAM" id="SSF81271">
    <property type="entry name" value="TGS-like"/>
    <property type="match status" value="1"/>
</dbReference>
<dbReference type="SUPFAM" id="SSF52540">
    <property type="entry name" value="P-loop containing nucleoside triphosphate hydrolases"/>
    <property type="match status" value="1"/>
</dbReference>
<dbReference type="OrthoDB" id="9807318at2"/>
<protein>
    <recommendedName>
        <fullName evidence="5">Ribosome-binding ATPase YchF</fullName>
    </recommendedName>
</protein>
<keyword evidence="3 5" id="KW-0067">ATP-binding</keyword>
<evidence type="ECO:0000313" key="7">
    <source>
        <dbReference type="EMBL" id="TGK92090.1"/>
    </source>
</evidence>
<feature type="domain" description="OBG-type G" evidence="6">
    <location>
        <begin position="3"/>
        <end position="258"/>
    </location>
</feature>
<dbReference type="PANTHER" id="PTHR23305:SF18">
    <property type="entry name" value="OBG-TYPE G DOMAIN-CONTAINING PROTEIN"/>
    <property type="match status" value="1"/>
</dbReference>
<dbReference type="GO" id="GO:0046872">
    <property type="term" value="F:metal ion binding"/>
    <property type="evidence" value="ECO:0007669"/>
    <property type="project" value="UniProtKB-KW"/>
</dbReference>
<dbReference type="NCBIfam" id="TIGR00092">
    <property type="entry name" value="redox-regulated ATPase YchF"/>
    <property type="match status" value="1"/>
</dbReference>
<evidence type="ECO:0000256" key="5">
    <source>
        <dbReference type="HAMAP-Rule" id="MF_00944"/>
    </source>
</evidence>
<dbReference type="Gene3D" id="3.40.50.300">
    <property type="entry name" value="P-loop containing nucleotide triphosphate hydrolases"/>
    <property type="match status" value="1"/>
</dbReference>
<accession>A0A2M9Y206</accession>
<evidence type="ECO:0000256" key="3">
    <source>
        <dbReference type="ARBA" id="ARBA00022840"/>
    </source>
</evidence>
<dbReference type="GO" id="GO:0016887">
    <property type="term" value="F:ATP hydrolysis activity"/>
    <property type="evidence" value="ECO:0007669"/>
    <property type="project" value="UniProtKB-UniRule"/>
</dbReference>
<comment type="function">
    <text evidence="5">ATPase that binds to both the 70S ribosome and the 50S ribosomal subunit in a nucleotide-independent manner.</text>
</comment>
<sequence>MALNCGIVGLPNVGKSTIFNALTKAGAQAANYPFCTIEPNTGVVEVPDERLNRLAEVYKPKRTVPTMIEFVDIAGLVKGASQGEGLGNQFLSHIREVDAICHVVRAFQDENITHVHGKVDPIEDITVINYELILADLDSLEKQQQRVAKTAKTGNKEATEILSVMDKILDALKKGNRASTVELGEEETKIAKKFNLITIKPVLYVANILDSDVKNSDNPLVKTIIDFASKEGAPVVVLCGRFEEEISGLEKEDQLAFLEEIGEKESGLSRMIRASYKLLGLLTFFTAGVEEVRAWTTKQGSTGPVAASVIHSDFEKGYIRAEVMRYEDVDRTGDGAKVKDEGKLRVEGKEYIVQDGDVIYFRVNA</sequence>
<dbReference type="FunFam" id="3.10.20.30:FF:000001">
    <property type="entry name" value="Ribosome-binding ATPase YchF"/>
    <property type="match status" value="1"/>
</dbReference>
<dbReference type="CDD" id="cd01900">
    <property type="entry name" value="YchF"/>
    <property type="match status" value="1"/>
</dbReference>
<keyword evidence="4" id="KW-0460">Magnesium</keyword>
<dbReference type="AlphaFoldDB" id="A0A2M9Y206"/>
<dbReference type="PRINTS" id="PR00326">
    <property type="entry name" value="GTP1OBG"/>
</dbReference>
<evidence type="ECO:0000256" key="2">
    <source>
        <dbReference type="ARBA" id="ARBA00022741"/>
    </source>
</evidence>
<dbReference type="Gene3D" id="3.10.20.30">
    <property type="match status" value="1"/>
</dbReference>
<dbReference type="PROSITE" id="PS51710">
    <property type="entry name" value="G_OBG"/>
    <property type="match status" value="1"/>
</dbReference>
<dbReference type="GO" id="GO:0005737">
    <property type="term" value="C:cytoplasm"/>
    <property type="evidence" value="ECO:0007669"/>
    <property type="project" value="TreeGrafter"/>
</dbReference>
<organism evidence="7 8">
    <name type="scientific">Leptospira brenneri</name>
    <dbReference type="NCBI Taxonomy" id="2023182"/>
    <lineage>
        <taxon>Bacteria</taxon>
        <taxon>Pseudomonadati</taxon>
        <taxon>Spirochaetota</taxon>
        <taxon>Spirochaetia</taxon>
        <taxon>Leptospirales</taxon>
        <taxon>Leptospiraceae</taxon>
        <taxon>Leptospira</taxon>
    </lineage>
</organism>
<dbReference type="InterPro" id="IPR012676">
    <property type="entry name" value="TGS-like"/>
</dbReference>
<reference evidence="7" key="1">
    <citation type="journal article" date="2019" name="PLoS Negl. Trop. Dis.">
        <title>Revisiting the worldwide diversity of Leptospira species in the environment.</title>
        <authorList>
            <person name="Vincent A.T."/>
            <person name="Schiettekatte O."/>
            <person name="Bourhy P."/>
            <person name="Veyrier F.J."/>
            <person name="Picardeau M."/>
        </authorList>
    </citation>
    <scope>NUCLEOTIDE SEQUENCE [LARGE SCALE GENOMIC DNA]</scope>
    <source>
        <strain evidence="7">201800277</strain>
    </source>
</reference>
<dbReference type="InterPro" id="IPR013029">
    <property type="entry name" value="YchF_C"/>
</dbReference>
<dbReference type="InterPro" id="IPR027417">
    <property type="entry name" value="P-loop_NTPase"/>
</dbReference>
<name>A0A2M9Y206_9LEPT</name>
<keyword evidence="2 5" id="KW-0547">Nucleotide-binding</keyword>
<dbReference type="InterPro" id="IPR006073">
    <property type="entry name" value="GTP-bd"/>
</dbReference>
<dbReference type="PIRSF" id="PIRSF006641">
    <property type="entry name" value="CHP00092"/>
    <property type="match status" value="1"/>
</dbReference>
<evidence type="ECO:0000313" key="8">
    <source>
        <dbReference type="Proteomes" id="UP000297891"/>
    </source>
</evidence>
<dbReference type="Pfam" id="PF01926">
    <property type="entry name" value="MMR_HSR1"/>
    <property type="match status" value="1"/>
</dbReference>
<dbReference type="RefSeq" id="WP_100790904.1">
    <property type="nucleotide sequence ID" value="NZ_NPDQ01000004.1"/>
</dbReference>
<keyword evidence="8" id="KW-1185">Reference proteome</keyword>
<gene>
    <name evidence="5 7" type="primary">ychF</name>
    <name evidence="7" type="ORF">EHQ30_18095</name>
</gene>
<evidence type="ECO:0000256" key="1">
    <source>
        <dbReference type="ARBA" id="ARBA00022723"/>
    </source>
</evidence>
<dbReference type="InterPro" id="IPR031167">
    <property type="entry name" value="G_OBG"/>
</dbReference>
<dbReference type="Gene3D" id="1.10.150.300">
    <property type="entry name" value="TGS-like domain"/>
    <property type="match status" value="1"/>
</dbReference>
<evidence type="ECO:0000256" key="4">
    <source>
        <dbReference type="ARBA" id="ARBA00022842"/>
    </source>
</evidence>
<dbReference type="GO" id="GO:0043023">
    <property type="term" value="F:ribosomal large subunit binding"/>
    <property type="evidence" value="ECO:0007669"/>
    <property type="project" value="UniProtKB-UniRule"/>
</dbReference>
<proteinExistence type="inferred from homology"/>
<dbReference type="Proteomes" id="UP000297891">
    <property type="component" value="Unassembled WGS sequence"/>
</dbReference>
<dbReference type="GO" id="GO:0005524">
    <property type="term" value="F:ATP binding"/>
    <property type="evidence" value="ECO:0007669"/>
    <property type="project" value="UniProtKB-UniRule"/>
</dbReference>
<evidence type="ECO:0000259" key="6">
    <source>
        <dbReference type="PROSITE" id="PS51710"/>
    </source>
</evidence>
<keyword evidence="1" id="KW-0479">Metal-binding</keyword>
<dbReference type="InterPro" id="IPR023192">
    <property type="entry name" value="TGS-like_dom_sf"/>
</dbReference>
<comment type="caution">
    <text evidence="7">The sequence shown here is derived from an EMBL/GenBank/DDBJ whole genome shotgun (WGS) entry which is preliminary data.</text>
</comment>